<dbReference type="InterPro" id="IPR027417">
    <property type="entry name" value="P-loop_NTPase"/>
</dbReference>
<name>Q8EVI4_MALP2</name>
<dbReference type="Pfam" id="PF00004">
    <property type="entry name" value="AAA"/>
    <property type="match status" value="1"/>
</dbReference>
<dbReference type="InterPro" id="IPR003959">
    <property type="entry name" value="ATPase_AAA_core"/>
</dbReference>
<dbReference type="HOGENOM" id="CLU_831116_0_0_14"/>
<accession>Q8EVI4</accession>
<dbReference type="SUPFAM" id="SSF52540">
    <property type="entry name" value="P-loop containing nucleoside triphosphate hydrolases"/>
    <property type="match status" value="1"/>
</dbReference>
<feature type="domain" description="AAA+ ATPase" evidence="1">
    <location>
        <begin position="75"/>
        <end position="208"/>
    </location>
</feature>
<dbReference type="CDD" id="cd00009">
    <property type="entry name" value="AAA"/>
    <property type="match status" value="1"/>
</dbReference>
<keyword evidence="3" id="KW-1185">Reference proteome</keyword>
<dbReference type="Proteomes" id="UP000002522">
    <property type="component" value="Chromosome"/>
</dbReference>
<dbReference type="KEGG" id="mpe:MYPE5800"/>
<organism evidence="2 3">
    <name type="scientific">Malacoplasma penetrans (strain HF-2)</name>
    <name type="common">Mycoplasma penetrans</name>
    <dbReference type="NCBI Taxonomy" id="272633"/>
    <lineage>
        <taxon>Bacteria</taxon>
        <taxon>Bacillati</taxon>
        <taxon>Mycoplasmatota</taxon>
        <taxon>Mycoplasmoidales</taxon>
        <taxon>Mycoplasmoidaceae</taxon>
        <taxon>Malacoplasma</taxon>
    </lineage>
</organism>
<dbReference type="EMBL" id="BA000026">
    <property type="protein sequence ID" value="BAC44370.1"/>
    <property type="molecule type" value="Genomic_DNA"/>
</dbReference>
<dbReference type="GO" id="GO:0005524">
    <property type="term" value="F:ATP binding"/>
    <property type="evidence" value="ECO:0007669"/>
    <property type="project" value="InterPro"/>
</dbReference>
<dbReference type="AlphaFoldDB" id="Q8EVI4"/>
<sequence>MDLFNSKKKIREEVSKALDEKLLEVSKEIIHHLEHGITSKDLKVTLESMEIKDIELRDAKKQHFLFETVLKLIAKNFNVYLYSAPGVGKTYMAQEIAKTLKLDFYFSGAVLEPYKLVGYKSAKGDYIETDFYRCFKNGGLFLFDEMDASNPEALITINAALANGFLDFPVGRVIAHERFRLIGAGNTNGIDIGNGYTARQQLDIATLDRFIFLEMPYDEKLEEKFARGYPFGKQYFDRFIAARKIVIAEKLPLICSTRSLILGLRLISIGHSWKEAFEMTILKTALPKIKERIYALIEGFMRKETGSPITVIEKTDVAKKTVARGPVPKKTAAR</sequence>
<dbReference type="RefSeq" id="WP_011077402.1">
    <property type="nucleotide sequence ID" value="NC_004432.1"/>
</dbReference>
<dbReference type="eggNOG" id="COG0714">
    <property type="taxonomic scope" value="Bacteria"/>
</dbReference>
<gene>
    <name evidence="2" type="ordered locus">MYPE5800</name>
</gene>
<dbReference type="Gene3D" id="3.40.50.300">
    <property type="entry name" value="P-loop containing nucleotide triphosphate hydrolases"/>
    <property type="match status" value="1"/>
</dbReference>
<dbReference type="STRING" id="272633.gene:10731697"/>
<dbReference type="SMART" id="SM00382">
    <property type="entry name" value="AAA"/>
    <property type="match status" value="1"/>
</dbReference>
<evidence type="ECO:0000259" key="1">
    <source>
        <dbReference type="SMART" id="SM00382"/>
    </source>
</evidence>
<dbReference type="GO" id="GO:0016887">
    <property type="term" value="F:ATP hydrolysis activity"/>
    <property type="evidence" value="ECO:0007669"/>
    <property type="project" value="InterPro"/>
</dbReference>
<reference evidence="2 3" key="1">
    <citation type="journal article" date="2002" name="Nucleic Acids Res.">
        <title>The complete genomic sequence of Mycoplasma penetrans, an intracellular bacterial pathogen in humans.</title>
        <authorList>
            <person name="Sasaki Y."/>
            <person name="Ishikawa J."/>
            <person name="Yamashita A."/>
            <person name="Oshima K."/>
            <person name="Kenri T."/>
            <person name="Furuya K."/>
            <person name="Yoshino C."/>
            <person name="Horino A."/>
            <person name="Shiba T."/>
            <person name="Sasaki T."/>
            <person name="Hattori M."/>
        </authorList>
    </citation>
    <scope>NUCLEOTIDE SEQUENCE [LARGE SCALE GENOMIC DNA]</scope>
    <source>
        <strain evidence="2 3">HF-2</strain>
    </source>
</reference>
<dbReference type="InParanoid" id="Q8EVI4"/>
<protein>
    <submittedName>
        <fullName evidence="2">Predicted AAA family ATPase</fullName>
    </submittedName>
</protein>
<proteinExistence type="predicted"/>
<evidence type="ECO:0000313" key="3">
    <source>
        <dbReference type="Proteomes" id="UP000002522"/>
    </source>
</evidence>
<dbReference type="InterPro" id="IPR003593">
    <property type="entry name" value="AAA+_ATPase"/>
</dbReference>
<evidence type="ECO:0000313" key="2">
    <source>
        <dbReference type="EMBL" id="BAC44370.1"/>
    </source>
</evidence>